<dbReference type="EMBL" id="BEZZ01147773">
    <property type="protein sequence ID" value="GCC44736.1"/>
    <property type="molecule type" value="Genomic_DNA"/>
</dbReference>
<dbReference type="Proteomes" id="UP000287033">
    <property type="component" value="Unassembled WGS sequence"/>
</dbReference>
<name>A0A401TQ30_CHIPU</name>
<feature type="non-terminal residue" evidence="2">
    <location>
        <position position="68"/>
    </location>
</feature>
<sequence>MPERRQGQGVSPRAEKGTWSEAGSGDRDREWLREWRLGQGVSPRAETGSGSESQRGTGNESRSGDSDR</sequence>
<keyword evidence="3" id="KW-1185">Reference proteome</keyword>
<evidence type="ECO:0000256" key="1">
    <source>
        <dbReference type="SAM" id="MobiDB-lite"/>
    </source>
</evidence>
<proteinExistence type="predicted"/>
<accession>A0A401TQ30</accession>
<feature type="compositionally biased region" description="Basic and acidic residues" evidence="1">
    <location>
        <begin position="13"/>
        <end position="36"/>
    </location>
</feature>
<evidence type="ECO:0000313" key="2">
    <source>
        <dbReference type="EMBL" id="GCC44736.1"/>
    </source>
</evidence>
<feature type="region of interest" description="Disordered" evidence="1">
    <location>
        <begin position="1"/>
        <end position="68"/>
    </location>
</feature>
<organism evidence="2 3">
    <name type="scientific">Chiloscyllium punctatum</name>
    <name type="common">Brownbanded bambooshark</name>
    <name type="synonym">Hemiscyllium punctatum</name>
    <dbReference type="NCBI Taxonomy" id="137246"/>
    <lineage>
        <taxon>Eukaryota</taxon>
        <taxon>Metazoa</taxon>
        <taxon>Chordata</taxon>
        <taxon>Craniata</taxon>
        <taxon>Vertebrata</taxon>
        <taxon>Chondrichthyes</taxon>
        <taxon>Elasmobranchii</taxon>
        <taxon>Galeomorphii</taxon>
        <taxon>Galeoidea</taxon>
        <taxon>Orectolobiformes</taxon>
        <taxon>Hemiscylliidae</taxon>
        <taxon>Chiloscyllium</taxon>
    </lineage>
</organism>
<reference evidence="2 3" key="1">
    <citation type="journal article" date="2018" name="Nat. Ecol. Evol.">
        <title>Shark genomes provide insights into elasmobranch evolution and the origin of vertebrates.</title>
        <authorList>
            <person name="Hara Y"/>
            <person name="Yamaguchi K"/>
            <person name="Onimaru K"/>
            <person name="Kadota M"/>
            <person name="Koyanagi M"/>
            <person name="Keeley SD"/>
            <person name="Tatsumi K"/>
            <person name="Tanaka K"/>
            <person name="Motone F"/>
            <person name="Kageyama Y"/>
            <person name="Nozu R"/>
            <person name="Adachi N"/>
            <person name="Nishimura O"/>
            <person name="Nakagawa R"/>
            <person name="Tanegashima C"/>
            <person name="Kiyatake I"/>
            <person name="Matsumoto R"/>
            <person name="Murakumo K"/>
            <person name="Nishida K"/>
            <person name="Terakita A"/>
            <person name="Kuratani S"/>
            <person name="Sato K"/>
            <person name="Hyodo S Kuraku.S."/>
        </authorList>
    </citation>
    <scope>NUCLEOTIDE SEQUENCE [LARGE SCALE GENOMIC DNA]</scope>
</reference>
<protein>
    <submittedName>
        <fullName evidence="2">Uncharacterized protein</fullName>
    </submittedName>
</protein>
<feature type="compositionally biased region" description="Polar residues" evidence="1">
    <location>
        <begin position="48"/>
        <end position="61"/>
    </location>
</feature>
<gene>
    <name evidence="2" type="ORF">chiPu_0029080</name>
</gene>
<evidence type="ECO:0000313" key="3">
    <source>
        <dbReference type="Proteomes" id="UP000287033"/>
    </source>
</evidence>
<dbReference type="AlphaFoldDB" id="A0A401TQ30"/>
<comment type="caution">
    <text evidence="2">The sequence shown here is derived from an EMBL/GenBank/DDBJ whole genome shotgun (WGS) entry which is preliminary data.</text>
</comment>